<evidence type="ECO:0000259" key="4">
    <source>
        <dbReference type="Pfam" id="PF13336"/>
    </source>
</evidence>
<dbReference type="GO" id="GO:0008775">
    <property type="term" value="F:acetate CoA-transferase activity"/>
    <property type="evidence" value="ECO:0007669"/>
    <property type="project" value="InterPro"/>
</dbReference>
<dbReference type="InterPro" id="IPR037171">
    <property type="entry name" value="NagB/RpiA_transferase-like"/>
</dbReference>
<protein>
    <submittedName>
        <fullName evidence="5">Acyl-CoA hydrolase</fullName>
    </submittedName>
</protein>
<evidence type="ECO:0000256" key="1">
    <source>
        <dbReference type="ARBA" id="ARBA00009632"/>
    </source>
</evidence>
<feature type="domain" description="Acetyl-CoA hydrolase/transferase C-terminal" evidence="4">
    <location>
        <begin position="268"/>
        <end position="419"/>
    </location>
</feature>
<evidence type="ECO:0000313" key="6">
    <source>
        <dbReference type="Proteomes" id="UP000248198"/>
    </source>
</evidence>
<sequence>MHLPQYTSAEEAVKKISSGNRVFIHGSAATPLHLIKALQQRHQELRGVELISITTLGEVDFGHPDYKNSFFFNSLFVSANTRSIVNSADGDYVPVFLSQIPKLFKEGFLPIDVAMIQVSEPDLHGYVSLGTSVDIARAAVDTAKYVIAQVNPKMPRTHGDGFIHINKINAMVWKETELPEVDYSAKITPAMVTIGQHIAALVEDGATLQLGIGGIPDQVLKNLSNHKNLGIHTEMMSDGVIPLIQSGVINNSHKKLNPGRSITGFMIGTRKLYDFVNDNPSIRVMDISYANDTSIIRQNPKVTAINSAIELDLTGQVCADSMGTYQYSGIGGQMDFIHGASLSAGGKPIIALPSVTSKGISRIVPFLKEGAGVVTTRGHVHWVVTEYGKVNLFGLNFKQRAAALIGLAHPGHREALEKAYRERFI</sequence>
<comment type="similarity">
    <text evidence="1">Belongs to the acetyl-CoA hydrolase/transferase family.</text>
</comment>
<comment type="caution">
    <text evidence="5">The sequence shown here is derived from an EMBL/GenBank/DDBJ whole genome shotgun (WGS) entry which is preliminary data.</text>
</comment>
<dbReference type="InterPro" id="IPR026888">
    <property type="entry name" value="AcetylCoA_hyd_C"/>
</dbReference>
<keyword evidence="2" id="KW-0808">Transferase</keyword>
<gene>
    <name evidence="5" type="ORF">B0O44_101321</name>
</gene>
<organism evidence="5 6">
    <name type="scientific">Pedobacter nutrimenti</name>
    <dbReference type="NCBI Taxonomy" id="1241337"/>
    <lineage>
        <taxon>Bacteria</taxon>
        <taxon>Pseudomonadati</taxon>
        <taxon>Bacteroidota</taxon>
        <taxon>Sphingobacteriia</taxon>
        <taxon>Sphingobacteriales</taxon>
        <taxon>Sphingobacteriaceae</taxon>
        <taxon>Pedobacter</taxon>
    </lineage>
</organism>
<dbReference type="InterPro" id="IPR046433">
    <property type="entry name" value="ActCoA_hydro"/>
</dbReference>
<evidence type="ECO:0000313" key="5">
    <source>
        <dbReference type="EMBL" id="PYF76846.1"/>
    </source>
</evidence>
<dbReference type="InterPro" id="IPR038460">
    <property type="entry name" value="AcetylCoA_hyd_C_sf"/>
</dbReference>
<dbReference type="Pfam" id="PF02550">
    <property type="entry name" value="AcetylCoA_hydro"/>
    <property type="match status" value="1"/>
</dbReference>
<keyword evidence="5" id="KW-0378">Hydrolase</keyword>
<dbReference type="PANTHER" id="PTHR21432">
    <property type="entry name" value="ACETYL-COA HYDROLASE-RELATED"/>
    <property type="match status" value="1"/>
</dbReference>
<dbReference type="Gene3D" id="3.40.1080.20">
    <property type="entry name" value="Acetyl-CoA hydrolase/transferase C-terminal domain"/>
    <property type="match status" value="1"/>
</dbReference>
<dbReference type="Gene3D" id="3.30.750.70">
    <property type="entry name" value="4-hydroxybutyrate coenzyme like domains"/>
    <property type="match status" value="1"/>
</dbReference>
<dbReference type="Proteomes" id="UP000248198">
    <property type="component" value="Unassembled WGS sequence"/>
</dbReference>
<accession>A0A318UK90</accession>
<proteinExistence type="inferred from homology"/>
<evidence type="ECO:0000256" key="2">
    <source>
        <dbReference type="ARBA" id="ARBA00022679"/>
    </source>
</evidence>
<evidence type="ECO:0000259" key="3">
    <source>
        <dbReference type="Pfam" id="PF02550"/>
    </source>
</evidence>
<dbReference type="Pfam" id="PF13336">
    <property type="entry name" value="AcetylCoA_hyd_C"/>
    <property type="match status" value="1"/>
</dbReference>
<dbReference type="InterPro" id="IPR003702">
    <property type="entry name" value="ActCoA_hydro_N"/>
</dbReference>
<name>A0A318UK90_9SPHI</name>
<dbReference type="OrthoDB" id="9801795at2"/>
<dbReference type="RefSeq" id="WP_110826950.1">
    <property type="nucleotide sequence ID" value="NZ_QKLU01000001.1"/>
</dbReference>
<feature type="domain" description="Acetyl-CoA hydrolase/transferase N-terminal" evidence="3">
    <location>
        <begin position="7"/>
        <end position="172"/>
    </location>
</feature>
<dbReference type="GO" id="GO:0006083">
    <property type="term" value="P:acetate metabolic process"/>
    <property type="evidence" value="ECO:0007669"/>
    <property type="project" value="InterPro"/>
</dbReference>
<dbReference type="Gene3D" id="3.40.1080.10">
    <property type="entry name" value="Glutaconate Coenzyme A-transferase"/>
    <property type="match status" value="1"/>
</dbReference>
<dbReference type="EMBL" id="QKLU01000001">
    <property type="protein sequence ID" value="PYF76846.1"/>
    <property type="molecule type" value="Genomic_DNA"/>
</dbReference>
<keyword evidence="6" id="KW-1185">Reference proteome</keyword>
<dbReference type="SUPFAM" id="SSF100950">
    <property type="entry name" value="NagB/RpiA/CoA transferase-like"/>
    <property type="match status" value="2"/>
</dbReference>
<dbReference type="PANTHER" id="PTHR21432:SF20">
    <property type="entry name" value="ACETYL-COA HYDROLASE"/>
    <property type="match status" value="1"/>
</dbReference>
<dbReference type="GO" id="GO:0016787">
    <property type="term" value="F:hydrolase activity"/>
    <property type="evidence" value="ECO:0007669"/>
    <property type="project" value="UniProtKB-KW"/>
</dbReference>
<reference evidence="5 6" key="1">
    <citation type="submission" date="2018-06" db="EMBL/GenBank/DDBJ databases">
        <title>Genomic Encyclopedia of Archaeal and Bacterial Type Strains, Phase II (KMG-II): from individual species to whole genera.</title>
        <authorList>
            <person name="Goeker M."/>
        </authorList>
    </citation>
    <scope>NUCLEOTIDE SEQUENCE [LARGE SCALE GENOMIC DNA]</scope>
    <source>
        <strain evidence="5 6">DSM 27372</strain>
    </source>
</reference>
<dbReference type="AlphaFoldDB" id="A0A318UK90"/>